<gene>
    <name evidence="2" type="ORF">AVDCRST_MAG49-2125</name>
</gene>
<sequence>DACEQSNRRDPSRPRAGPAPARGRPRGRPRRPAGAPRSATRHARRCRGRGRPKRGRVDPAPRADGDDRRPLDARRRARHDPRADRAGTPDPGARAHRARRRALPPPRARGGRVGLRQKVQRAHRPARGHPNSCPRRSLPRPRGHEDPSARVSRAGAQRRRARPGRGPLGAGTGGGQADGRGIHGPAGGGDPLALAEDDRDVPPPRDAEVGPDEPRRAGSLCIAGRHPGRRRTV</sequence>
<proteinExistence type="predicted"/>
<feature type="compositionally biased region" description="Basic and acidic residues" evidence="1">
    <location>
        <begin position="1"/>
        <end position="13"/>
    </location>
</feature>
<dbReference type="EMBL" id="CADCWG010000145">
    <property type="protein sequence ID" value="CAA9555180.1"/>
    <property type="molecule type" value="Genomic_DNA"/>
</dbReference>
<protein>
    <submittedName>
        <fullName evidence="2">Regulatory protein, LuxR:Response regulator receiver</fullName>
    </submittedName>
</protein>
<feature type="non-terminal residue" evidence="2">
    <location>
        <position position="1"/>
    </location>
</feature>
<feature type="compositionally biased region" description="Basic residues" evidence="1">
    <location>
        <begin position="118"/>
        <end position="127"/>
    </location>
</feature>
<organism evidence="2">
    <name type="scientific">uncultured Thermomicrobiales bacterium</name>
    <dbReference type="NCBI Taxonomy" id="1645740"/>
    <lineage>
        <taxon>Bacteria</taxon>
        <taxon>Pseudomonadati</taxon>
        <taxon>Thermomicrobiota</taxon>
        <taxon>Thermomicrobia</taxon>
        <taxon>Thermomicrobiales</taxon>
        <taxon>environmental samples</taxon>
    </lineage>
</organism>
<feature type="region of interest" description="Disordered" evidence="1">
    <location>
        <begin position="1"/>
        <end position="233"/>
    </location>
</feature>
<evidence type="ECO:0000313" key="2">
    <source>
        <dbReference type="EMBL" id="CAA9555180.1"/>
    </source>
</evidence>
<accession>A0A6J4UMV6</accession>
<name>A0A6J4UMV6_9BACT</name>
<feature type="compositionally biased region" description="Gly residues" evidence="1">
    <location>
        <begin position="166"/>
        <end position="190"/>
    </location>
</feature>
<feature type="compositionally biased region" description="Basic and acidic residues" evidence="1">
    <location>
        <begin position="200"/>
        <end position="216"/>
    </location>
</feature>
<evidence type="ECO:0000256" key="1">
    <source>
        <dbReference type="SAM" id="MobiDB-lite"/>
    </source>
</evidence>
<feature type="non-terminal residue" evidence="2">
    <location>
        <position position="233"/>
    </location>
</feature>
<reference evidence="2" key="1">
    <citation type="submission" date="2020-02" db="EMBL/GenBank/DDBJ databases">
        <authorList>
            <person name="Meier V. D."/>
        </authorList>
    </citation>
    <scope>NUCLEOTIDE SEQUENCE</scope>
    <source>
        <strain evidence="2">AVDCRST_MAG49</strain>
    </source>
</reference>
<feature type="compositionally biased region" description="Basic and acidic residues" evidence="1">
    <location>
        <begin position="55"/>
        <end position="87"/>
    </location>
</feature>
<feature type="compositionally biased region" description="Basic residues" evidence="1">
    <location>
        <begin position="39"/>
        <end position="54"/>
    </location>
</feature>
<dbReference type="AlphaFoldDB" id="A0A6J4UMV6"/>